<gene>
    <name evidence="4" type="ORF">N7458_003963</name>
</gene>
<protein>
    <recommendedName>
        <fullName evidence="3">DUF7707 domain-containing protein</fullName>
    </recommendedName>
</protein>
<keyword evidence="2" id="KW-0732">Signal</keyword>
<sequence>MLPNLLLVLASTAALASSQSTSTIDPNSVPISTRQYWCNSQKSACPLLCLQIASGVPESNNCTAETLSYSCVCSNGISPNASEYSQTLPYFICTEANNQCVAACSDSACQSNCRTANPCGAQDPPRVNVTTTTASSSVAATSTTGSAVIQTGGATGAAPRGYAVEMGQVYGLCVLVGGVVAGFAVLL</sequence>
<evidence type="ECO:0000259" key="3">
    <source>
        <dbReference type="Pfam" id="PF24808"/>
    </source>
</evidence>
<feature type="chain" id="PRO_5041961058" description="DUF7707 domain-containing protein" evidence="2">
    <location>
        <begin position="19"/>
        <end position="187"/>
    </location>
</feature>
<feature type="signal peptide" evidence="2">
    <location>
        <begin position="1"/>
        <end position="18"/>
    </location>
</feature>
<evidence type="ECO:0000313" key="4">
    <source>
        <dbReference type="EMBL" id="KAJ5455699.1"/>
    </source>
</evidence>
<dbReference type="EMBL" id="JAPVEA010000004">
    <property type="protein sequence ID" value="KAJ5455699.1"/>
    <property type="molecule type" value="Genomic_DNA"/>
</dbReference>
<evidence type="ECO:0000313" key="5">
    <source>
        <dbReference type="Proteomes" id="UP001213681"/>
    </source>
</evidence>
<feature type="domain" description="DUF7707" evidence="3">
    <location>
        <begin position="23"/>
        <end position="124"/>
    </location>
</feature>
<dbReference type="AlphaFoldDB" id="A0AAD6C9A7"/>
<reference evidence="4" key="1">
    <citation type="submission" date="2022-12" db="EMBL/GenBank/DDBJ databases">
        <authorList>
            <person name="Petersen C."/>
        </authorList>
    </citation>
    <scope>NUCLEOTIDE SEQUENCE</scope>
    <source>
        <strain evidence="4">IBT 16125</strain>
    </source>
</reference>
<dbReference type="Pfam" id="PF24808">
    <property type="entry name" value="DUF7707"/>
    <property type="match status" value="1"/>
</dbReference>
<comment type="caution">
    <text evidence="4">The sequence shown here is derived from an EMBL/GenBank/DDBJ whole genome shotgun (WGS) entry which is preliminary data.</text>
</comment>
<dbReference type="RefSeq" id="XP_056768072.1">
    <property type="nucleotide sequence ID" value="XM_056907345.1"/>
</dbReference>
<keyword evidence="1" id="KW-0812">Transmembrane</keyword>
<reference evidence="4" key="2">
    <citation type="journal article" date="2023" name="IMA Fungus">
        <title>Comparative genomic study of the Penicillium genus elucidates a diverse pangenome and 15 lateral gene transfer events.</title>
        <authorList>
            <person name="Petersen C."/>
            <person name="Sorensen T."/>
            <person name="Nielsen M.R."/>
            <person name="Sondergaard T.E."/>
            <person name="Sorensen J.L."/>
            <person name="Fitzpatrick D.A."/>
            <person name="Frisvad J.C."/>
            <person name="Nielsen K.L."/>
        </authorList>
    </citation>
    <scope>NUCLEOTIDE SEQUENCE</scope>
    <source>
        <strain evidence="4">IBT 16125</strain>
    </source>
</reference>
<accession>A0AAD6C9A7</accession>
<name>A0AAD6C9A7_9EURO</name>
<evidence type="ECO:0000256" key="2">
    <source>
        <dbReference type="SAM" id="SignalP"/>
    </source>
</evidence>
<dbReference type="PANTHER" id="PTHR38118:SF2">
    <property type="entry name" value="CDP-ALCOHOL PHOSPHATIDYLTRANSFERASE PROTEIN"/>
    <property type="match status" value="1"/>
</dbReference>
<proteinExistence type="predicted"/>
<dbReference type="GeneID" id="81597588"/>
<dbReference type="PANTHER" id="PTHR38118">
    <property type="entry name" value="ANCHORED CELL WALL PROTEIN 11-RELATED"/>
    <property type="match status" value="1"/>
</dbReference>
<evidence type="ECO:0000256" key="1">
    <source>
        <dbReference type="SAM" id="Phobius"/>
    </source>
</evidence>
<organism evidence="4 5">
    <name type="scientific">Penicillium daleae</name>
    <dbReference type="NCBI Taxonomy" id="63821"/>
    <lineage>
        <taxon>Eukaryota</taxon>
        <taxon>Fungi</taxon>
        <taxon>Dikarya</taxon>
        <taxon>Ascomycota</taxon>
        <taxon>Pezizomycotina</taxon>
        <taxon>Eurotiomycetes</taxon>
        <taxon>Eurotiomycetidae</taxon>
        <taxon>Eurotiales</taxon>
        <taxon>Aspergillaceae</taxon>
        <taxon>Penicillium</taxon>
    </lineage>
</organism>
<dbReference type="Proteomes" id="UP001213681">
    <property type="component" value="Unassembled WGS sequence"/>
</dbReference>
<feature type="transmembrane region" description="Helical" evidence="1">
    <location>
        <begin position="169"/>
        <end position="186"/>
    </location>
</feature>
<dbReference type="InterPro" id="IPR056124">
    <property type="entry name" value="DUF7707"/>
</dbReference>
<keyword evidence="1" id="KW-1133">Transmembrane helix</keyword>
<keyword evidence="5" id="KW-1185">Reference proteome</keyword>
<keyword evidence="1" id="KW-0472">Membrane</keyword>